<evidence type="ECO:0000256" key="5">
    <source>
        <dbReference type="SAM" id="SignalP"/>
    </source>
</evidence>
<dbReference type="GO" id="GO:0030288">
    <property type="term" value="C:outer membrane-bounded periplasmic space"/>
    <property type="evidence" value="ECO:0007669"/>
    <property type="project" value="TreeGrafter"/>
</dbReference>
<evidence type="ECO:0000313" key="8">
    <source>
        <dbReference type="Proteomes" id="UP000612956"/>
    </source>
</evidence>
<evidence type="ECO:0000259" key="6">
    <source>
        <dbReference type="PROSITE" id="PS50983"/>
    </source>
</evidence>
<evidence type="ECO:0000256" key="2">
    <source>
        <dbReference type="ARBA" id="ARBA00008814"/>
    </source>
</evidence>
<dbReference type="PANTHER" id="PTHR30532:SF25">
    <property type="entry name" value="IRON(III) DICITRATE-BINDING PERIPLASMIC PROTEIN"/>
    <property type="match status" value="1"/>
</dbReference>
<keyword evidence="7" id="KW-0449">Lipoprotein</keyword>
<evidence type="ECO:0000313" key="7">
    <source>
        <dbReference type="EMBL" id="GGK44273.1"/>
    </source>
</evidence>
<dbReference type="Pfam" id="PF01497">
    <property type="entry name" value="Peripla_BP_2"/>
    <property type="match status" value="1"/>
</dbReference>
<keyword evidence="8" id="KW-1185">Reference proteome</keyword>
<sequence>MRMALSTRFRRVRVRGSRGAVLAVTALCAVAMTAGCAEQVDDASTIVRTTTNIAGAGVVGVQRDTTTACPLPSAADPASGPTRSVTNANGVTQIPADPQRIVALTPAAIDAACALGLWERVVGAVTLDGERPQPVYLGYGILKSPTVGPIGNPDPAKIAALKPDVILGDVASNSAELSAIAPTVLVGANDSWQSDFVAYAAGLGRRSVAEAALGAYRAEAKEAGVAINAAQSQASVLRFTPDAITIQGTNSFAGQVLSDVGVQRPTPQRGPSSPVAIDELSKRGEGDIIYVMFGRDGSSASDASEQYGRKVLKSTEFGELGAASDKRVFAVDDYVWHGWGLTAARALVTDLKASLNGYVTD</sequence>
<dbReference type="Proteomes" id="UP000612956">
    <property type="component" value="Unassembled WGS sequence"/>
</dbReference>
<feature type="domain" description="Fe/B12 periplasmic-binding" evidence="6">
    <location>
        <begin position="100"/>
        <end position="359"/>
    </location>
</feature>
<dbReference type="AlphaFoldDB" id="A0A917QD12"/>
<keyword evidence="4 5" id="KW-0732">Signal</keyword>
<evidence type="ECO:0000256" key="4">
    <source>
        <dbReference type="ARBA" id="ARBA00022729"/>
    </source>
</evidence>
<dbReference type="PANTHER" id="PTHR30532">
    <property type="entry name" value="IRON III DICITRATE-BINDING PERIPLASMIC PROTEIN"/>
    <property type="match status" value="1"/>
</dbReference>
<comment type="similarity">
    <text evidence="2">Belongs to the bacterial solute-binding protein 8 family.</text>
</comment>
<evidence type="ECO:0000256" key="1">
    <source>
        <dbReference type="ARBA" id="ARBA00004196"/>
    </source>
</evidence>
<dbReference type="EMBL" id="BMMW01000001">
    <property type="protein sequence ID" value="GGK44273.1"/>
    <property type="molecule type" value="Genomic_DNA"/>
</dbReference>
<evidence type="ECO:0000256" key="3">
    <source>
        <dbReference type="ARBA" id="ARBA00022448"/>
    </source>
</evidence>
<protein>
    <submittedName>
        <fullName evidence="7">FeIII-dicitrate-binding periplasmic lipoprotein</fullName>
    </submittedName>
</protein>
<dbReference type="PROSITE" id="PS50983">
    <property type="entry name" value="FE_B12_PBP"/>
    <property type="match status" value="1"/>
</dbReference>
<feature type="signal peptide" evidence="5">
    <location>
        <begin position="1"/>
        <end position="37"/>
    </location>
</feature>
<dbReference type="SUPFAM" id="SSF53807">
    <property type="entry name" value="Helical backbone' metal receptor"/>
    <property type="match status" value="1"/>
</dbReference>
<feature type="chain" id="PRO_5037572837" evidence="5">
    <location>
        <begin position="38"/>
        <end position="361"/>
    </location>
</feature>
<comment type="caution">
    <text evidence="7">The sequence shown here is derived from an EMBL/GenBank/DDBJ whole genome shotgun (WGS) entry which is preliminary data.</text>
</comment>
<name>A0A917QD12_9NOCA</name>
<reference evidence="7" key="1">
    <citation type="journal article" date="2014" name="Int. J. Syst. Evol. Microbiol.">
        <title>Complete genome sequence of Corynebacterium casei LMG S-19264T (=DSM 44701T), isolated from a smear-ripened cheese.</title>
        <authorList>
            <consortium name="US DOE Joint Genome Institute (JGI-PGF)"/>
            <person name="Walter F."/>
            <person name="Albersmeier A."/>
            <person name="Kalinowski J."/>
            <person name="Ruckert C."/>
        </authorList>
    </citation>
    <scope>NUCLEOTIDE SEQUENCE</scope>
    <source>
        <strain evidence="7">CGMCC 4.7278</strain>
    </source>
</reference>
<accession>A0A917QD12</accession>
<dbReference type="Gene3D" id="3.40.50.1980">
    <property type="entry name" value="Nitrogenase molybdenum iron protein domain"/>
    <property type="match status" value="2"/>
</dbReference>
<gene>
    <name evidence="7" type="ORF">GCM10011591_14750</name>
</gene>
<keyword evidence="3" id="KW-0813">Transport</keyword>
<organism evidence="7 8">
    <name type="scientific">Nocardia camponoti</name>
    <dbReference type="NCBI Taxonomy" id="1616106"/>
    <lineage>
        <taxon>Bacteria</taxon>
        <taxon>Bacillati</taxon>
        <taxon>Actinomycetota</taxon>
        <taxon>Actinomycetes</taxon>
        <taxon>Mycobacteriales</taxon>
        <taxon>Nocardiaceae</taxon>
        <taxon>Nocardia</taxon>
    </lineage>
</organism>
<dbReference type="GO" id="GO:1901678">
    <property type="term" value="P:iron coordination entity transport"/>
    <property type="evidence" value="ECO:0007669"/>
    <property type="project" value="UniProtKB-ARBA"/>
</dbReference>
<dbReference type="InterPro" id="IPR051313">
    <property type="entry name" value="Bact_iron-sidero_bind"/>
</dbReference>
<dbReference type="InterPro" id="IPR002491">
    <property type="entry name" value="ABC_transptr_periplasmic_BD"/>
</dbReference>
<proteinExistence type="inferred from homology"/>
<comment type="subcellular location">
    <subcellularLocation>
        <location evidence="1">Cell envelope</location>
    </subcellularLocation>
</comment>
<reference evidence="7" key="2">
    <citation type="submission" date="2020-09" db="EMBL/GenBank/DDBJ databases">
        <authorList>
            <person name="Sun Q."/>
            <person name="Zhou Y."/>
        </authorList>
    </citation>
    <scope>NUCLEOTIDE SEQUENCE</scope>
    <source>
        <strain evidence="7">CGMCC 4.7278</strain>
    </source>
</reference>